<dbReference type="InterPro" id="IPR006558">
    <property type="entry name" value="LamG-like"/>
</dbReference>
<keyword evidence="7" id="KW-0966">Cell projection</keyword>
<evidence type="ECO:0000256" key="9">
    <source>
        <dbReference type="SAM" id="SignalP"/>
    </source>
</evidence>
<keyword evidence="12" id="KW-1185">Reference proteome</keyword>
<evidence type="ECO:0000256" key="8">
    <source>
        <dbReference type="SAM" id="MobiDB-lite"/>
    </source>
</evidence>
<evidence type="ECO:0000256" key="2">
    <source>
        <dbReference type="ARBA" id="ARBA00004496"/>
    </source>
</evidence>
<evidence type="ECO:0000259" key="10">
    <source>
        <dbReference type="PROSITE" id="PS50060"/>
    </source>
</evidence>
<dbReference type="InterPro" id="IPR053879">
    <property type="entry name" value="HYDIN_VesB_CFA65-like_Ig"/>
</dbReference>
<evidence type="ECO:0000313" key="12">
    <source>
        <dbReference type="Proteomes" id="UP000244527"/>
    </source>
</evidence>
<evidence type="ECO:0000256" key="1">
    <source>
        <dbReference type="ARBA" id="ARBA00004138"/>
    </source>
</evidence>
<proteinExistence type="predicted"/>
<keyword evidence="3" id="KW-0963">Cytoplasm</keyword>
<feature type="signal peptide" evidence="9">
    <location>
        <begin position="1"/>
        <end position="25"/>
    </location>
</feature>
<keyword evidence="4 9" id="KW-0732">Signal</keyword>
<evidence type="ECO:0000256" key="5">
    <source>
        <dbReference type="ARBA" id="ARBA00023069"/>
    </source>
</evidence>
<dbReference type="Gene3D" id="2.60.40.10">
    <property type="entry name" value="Immunoglobulins"/>
    <property type="match status" value="1"/>
</dbReference>
<dbReference type="InterPro" id="IPR017868">
    <property type="entry name" value="Filamin/ABP280_repeat-like"/>
</dbReference>
<dbReference type="InterPro" id="IPR013320">
    <property type="entry name" value="ConA-like_dom_sf"/>
</dbReference>
<evidence type="ECO:0000256" key="3">
    <source>
        <dbReference type="ARBA" id="ARBA00022490"/>
    </source>
</evidence>
<dbReference type="GO" id="GO:0016020">
    <property type="term" value="C:membrane"/>
    <property type="evidence" value="ECO:0007669"/>
    <property type="project" value="InterPro"/>
</dbReference>
<evidence type="ECO:0000256" key="7">
    <source>
        <dbReference type="ARBA" id="ARBA00023273"/>
    </source>
</evidence>
<feature type="domain" description="MAM" evidence="10">
    <location>
        <begin position="690"/>
        <end position="736"/>
    </location>
</feature>
<dbReference type="Pfam" id="PF13385">
    <property type="entry name" value="Laminin_G_3"/>
    <property type="match status" value="1"/>
</dbReference>
<evidence type="ECO:0000256" key="6">
    <source>
        <dbReference type="ARBA" id="ARBA00023157"/>
    </source>
</evidence>
<dbReference type="InterPro" id="IPR013783">
    <property type="entry name" value="Ig-like_fold"/>
</dbReference>
<dbReference type="PROSITE" id="PS50060">
    <property type="entry name" value="MAM_2"/>
    <property type="match status" value="1"/>
</dbReference>
<dbReference type="EMBL" id="CP020918">
    <property type="protein sequence ID" value="AWG21595.1"/>
    <property type="molecule type" value="Genomic_DNA"/>
</dbReference>
<dbReference type="PROSITE" id="PS50194">
    <property type="entry name" value="FILAMIN_REPEAT"/>
    <property type="match status" value="1"/>
</dbReference>
<keyword evidence="6" id="KW-1015">Disulfide bond</keyword>
<dbReference type="SUPFAM" id="SSF49899">
    <property type="entry name" value="Concanavalin A-like lectins/glucanases"/>
    <property type="match status" value="1"/>
</dbReference>
<feature type="compositionally biased region" description="Gly residues" evidence="8">
    <location>
        <begin position="210"/>
        <end position="227"/>
    </location>
</feature>
<protein>
    <recommendedName>
        <fullName evidence="10">MAM domain-containing protein</fullName>
    </recommendedName>
</protein>
<dbReference type="KEGG" id="ffa:FFWV33_08645"/>
<dbReference type="Pfam" id="PF18962">
    <property type="entry name" value="Por_Secre_tail"/>
    <property type="match status" value="1"/>
</dbReference>
<feature type="region of interest" description="Disordered" evidence="8">
    <location>
        <begin position="187"/>
        <end position="227"/>
    </location>
</feature>
<dbReference type="GO" id="GO:0005737">
    <property type="term" value="C:cytoplasm"/>
    <property type="evidence" value="ECO:0007669"/>
    <property type="project" value="UniProtKB-SubCell"/>
</dbReference>
<gene>
    <name evidence="11" type="ORF">FFWV33_08645</name>
</gene>
<feature type="region of interest" description="Disordered" evidence="8">
    <location>
        <begin position="1555"/>
        <end position="1588"/>
    </location>
</feature>
<dbReference type="NCBIfam" id="TIGR04183">
    <property type="entry name" value="Por_Secre_tail"/>
    <property type="match status" value="1"/>
</dbReference>
<name>A0A2S1LCV9_9FLAO</name>
<dbReference type="Pfam" id="PF21722">
    <property type="entry name" value="Gly_rich_2"/>
    <property type="match status" value="1"/>
</dbReference>
<evidence type="ECO:0000256" key="4">
    <source>
        <dbReference type="ARBA" id="ARBA00022729"/>
    </source>
</evidence>
<dbReference type="Proteomes" id="UP000244527">
    <property type="component" value="Chromosome"/>
</dbReference>
<organism evidence="11 12">
    <name type="scientific">Flavobacterium faecale</name>
    <dbReference type="NCBI Taxonomy" id="1355330"/>
    <lineage>
        <taxon>Bacteria</taxon>
        <taxon>Pseudomonadati</taxon>
        <taxon>Bacteroidota</taxon>
        <taxon>Flavobacteriia</taxon>
        <taxon>Flavobacteriales</taxon>
        <taxon>Flavobacteriaceae</taxon>
        <taxon>Flavobacterium</taxon>
    </lineage>
</organism>
<dbReference type="Gene3D" id="2.60.120.200">
    <property type="match status" value="2"/>
</dbReference>
<comment type="subcellular location">
    <subcellularLocation>
        <location evidence="1">Cell projection</location>
        <location evidence="1">Cilium</location>
    </subcellularLocation>
    <subcellularLocation>
        <location evidence="2">Cytoplasm</location>
    </subcellularLocation>
</comment>
<dbReference type="InterPro" id="IPR000998">
    <property type="entry name" value="MAM_dom"/>
</dbReference>
<sequence length="1821" mass="193742">MPKTLPTYSTIYLFTIFLISFFAQAQTYTNNVPGTYTIKVPAGVITLQAEAWGGGGAGASRRANDAIRTSGGGGGGYARSAGITVNSSANYTVTVGAGGTSIYNSSTTNVTKVHGTSSSFESLVIAKGGLTPYHYEDLANSTGIYGSGPTGATGSVGAITYNGGNGGYGVYYGVNYGSIYSSSGGGGAGSNGAGNNGSNAPDPTSSLPVGGAGSSAGGGNGGNGRSGAGNGNPGLNYGGGGGGVSDIGYNGGPGAGGKIVLTYNCPNYTLGSTAAAATTPNNSSTITLTSTSSDLPIGTYSITYNLSGSNTATGSTATMVVSTAGAGTFVTSLLANVGNTTITITKLSSGTGDACSTTLSSANTAVISVANAPTIVVKGNNKIINNGVTTPSTLDNTHYGNVQISSVAITKSFTISNNGTASLILTTPPTISGTNASNFTIAVTPATTIAAGASTTFQISFSPTTPGQKNASVTIQSNDVTKSPYTFDLQGQAVQYFYDSDGDGILDDADVDDDNDGILDATEEANCRAMNGYAVNYKFLNETFGAGTNRVQINTTYAATTTYCFQDATTPTICEGSGNSVDLNDGKYTVGPSAQIASWASNIWWLGGDHTGDVNGRMAIFNASYNPGIFYTAEITGALPNIPITYSFWVLNLDRSTASGRIKPNINVTFIDFNDNVLATINSGDIQNDDTWHRFTANLNLPTNAFKVVFTNNNVGGLGNDLALDDIVITQTLCDRDNDGIADVFDLDADNDGIEDVIEVGLGNLTNGTGRIDVPWVDNNNNGLHDSADGTAALPLPTLDSDGDGVPNYLDLDSDNDSLFDVDESYAGNTNAIAGFENGDGDINGDGVGDGPETEAFREQDQNGDGVVSHFGDGILDVYDYGTGTSQYGNRNQGISTGNPATTYLKDTDIDGIPDYLDVMSNNTTWDIANTIKIYDYKTLDTNNDGVIDGNIDLDKDGIIDTFDTNDKIWGSPRDLKTKLFLDFDGRNDYAESTNILDNLPSASLMAWINLKSPFTGASFVVGQNDFQIRITDSQKLLARVNGTTITHTTTKIDESRWYHVAAIFDGPNNIIKLYLNGTMVASEAAPSSTGADSSKLTIGKNSSNDTMYFKGKIDEVRVFNTALTESQLQRMVYQEINNSGGQIRGEIVPKNVATAPSSLPFTNLLRYYRMDNYKDDIIDDLTTPAIDVTGTKIYNHKNIYIQEAPMPFLTERSGDFATAVNSPTKEINGQDIMDQDWSIVKVSHDITETTNNVDLGMFVDAGKTITMNNDTKIENDWYLKLDGKIDLVGKSQLVQTTESDLDVTSAGSIERDQQGQGNLYNYNYWSSPVSRINNTQNNTDHSVSEVMKDGTTTTPQNINWIGGYNGSTGSPISIAKFWINKFDNYGYDYAQWVRIYETGTLRAGQGYTMKGNQGANTTQNYTFVGKPNSGTIDSNVVSNNQILLTGNPYPSALDSKLFIADNTNSFDGNLYFWEHYTTNNTHDLRDYQGGYAALNNVGGIAAVSSNAALISGLGTASKGAPKRYIPVGQAFFIIGKAPSGGTITYKNSQRAFQKEDGGDSNYTFRPSATAKTKGTDDNGNDPLPPGDTYKKVRLGYTSAVNFHRQVLLGFMDDKATSGFDYGYDAYNLDAFPNDMSLYNNGYKLVIQGEGYYNKNNRFPLAVQADQTGKVIFSLDGKENFDNIDNFYIYDKATNYYHNIKASTYEVTIDAGEYLDRFALTFTNSTTENTLDITEATTTLAGITVNHIQNSSTLDITNTTTDAVVKKVQLYDMAGKEIATWKTEKQTQASFQLSFNKLSAGVYVVVVYTTQGKMSKQIIIP</sequence>
<dbReference type="NCBIfam" id="NF012200">
    <property type="entry name" value="choice_anch_D"/>
    <property type="match status" value="1"/>
</dbReference>
<reference evidence="11 12" key="1">
    <citation type="submission" date="2017-04" db="EMBL/GenBank/DDBJ databases">
        <title>Compelte genome sequence of WV33.</title>
        <authorList>
            <person name="Lee P.C."/>
        </authorList>
    </citation>
    <scope>NUCLEOTIDE SEQUENCE [LARGE SCALE GENOMIC DNA]</scope>
    <source>
        <strain evidence="11 12">WV33</strain>
    </source>
</reference>
<dbReference type="Pfam" id="PF22544">
    <property type="entry name" value="HYDIN_VesB_CFA65-like_Ig"/>
    <property type="match status" value="1"/>
</dbReference>
<dbReference type="InterPro" id="IPR049304">
    <property type="entry name" value="Gly_rich_dom"/>
</dbReference>
<dbReference type="GO" id="GO:0005975">
    <property type="term" value="P:carbohydrate metabolic process"/>
    <property type="evidence" value="ECO:0007669"/>
    <property type="project" value="UniProtKB-ARBA"/>
</dbReference>
<dbReference type="SMART" id="SM00560">
    <property type="entry name" value="LamGL"/>
    <property type="match status" value="1"/>
</dbReference>
<evidence type="ECO:0000313" key="11">
    <source>
        <dbReference type="EMBL" id="AWG21595.1"/>
    </source>
</evidence>
<dbReference type="RefSeq" id="WP_108740533.1">
    <property type="nucleotide sequence ID" value="NZ_CP020918.1"/>
</dbReference>
<dbReference type="OrthoDB" id="2582440at2"/>
<dbReference type="GO" id="GO:0004553">
    <property type="term" value="F:hydrolase activity, hydrolyzing O-glycosyl compounds"/>
    <property type="evidence" value="ECO:0007669"/>
    <property type="project" value="UniProtKB-ARBA"/>
</dbReference>
<accession>A0A2S1LCV9</accession>
<feature type="compositionally biased region" description="Polar residues" evidence="8">
    <location>
        <begin position="1561"/>
        <end position="1573"/>
    </location>
</feature>
<feature type="chain" id="PRO_5015770286" description="MAM domain-containing protein" evidence="9">
    <location>
        <begin position="26"/>
        <end position="1821"/>
    </location>
</feature>
<dbReference type="InterPro" id="IPR026444">
    <property type="entry name" value="Secre_tail"/>
</dbReference>
<keyword evidence="5" id="KW-0969">Cilium</keyword>